<dbReference type="AlphaFoldDB" id="A0A2H3C7F7"/>
<dbReference type="EMBL" id="KZ293424">
    <property type="protein sequence ID" value="PBK71216.1"/>
    <property type="molecule type" value="Genomic_DNA"/>
</dbReference>
<evidence type="ECO:0000313" key="1">
    <source>
        <dbReference type="EMBL" id="PBK71216.1"/>
    </source>
</evidence>
<dbReference type="Proteomes" id="UP000218334">
    <property type="component" value="Unassembled WGS sequence"/>
</dbReference>
<accession>A0A2H3C7F7</accession>
<sequence>MPICLTSNIYLKPRPISPMYGHSNYLPFYWRLCCKYGPFFANYETIPCHATEVYTIHSPALSAALSTLFNDLIPNLSVEVPDPSKFDRSAWPDLLELARTKISFSLDLRILCKDHGVRLSLGDRAPVPPPRNMRGPWWSPEWYKLVLSIRGRGDVELRDERDTELELFVWVYMQHTIDKWAVIWRFFYVETLKLTDPIAPARLPSCYTESPGLFNFLSSKAASALASVFTAETSASDNDPPLLSPFSSNGSCSHVGDLDDEDTNSSGPLRRRNLIVAGSVNL</sequence>
<organism evidence="1 2">
    <name type="scientific">Armillaria solidipes</name>
    <dbReference type="NCBI Taxonomy" id="1076256"/>
    <lineage>
        <taxon>Eukaryota</taxon>
        <taxon>Fungi</taxon>
        <taxon>Dikarya</taxon>
        <taxon>Basidiomycota</taxon>
        <taxon>Agaricomycotina</taxon>
        <taxon>Agaricomycetes</taxon>
        <taxon>Agaricomycetidae</taxon>
        <taxon>Agaricales</taxon>
        <taxon>Marasmiineae</taxon>
        <taxon>Physalacriaceae</taxon>
        <taxon>Armillaria</taxon>
    </lineage>
</organism>
<keyword evidence="2" id="KW-1185">Reference proteome</keyword>
<proteinExistence type="predicted"/>
<protein>
    <submittedName>
        <fullName evidence="1">Uncharacterized protein</fullName>
    </submittedName>
</protein>
<gene>
    <name evidence="1" type="ORF">ARMSODRAFT_1017134</name>
</gene>
<reference evidence="2" key="1">
    <citation type="journal article" date="2017" name="Nat. Ecol. Evol.">
        <title>Genome expansion and lineage-specific genetic innovations in the forest pathogenic fungi Armillaria.</title>
        <authorList>
            <person name="Sipos G."/>
            <person name="Prasanna A.N."/>
            <person name="Walter M.C."/>
            <person name="O'Connor E."/>
            <person name="Balint B."/>
            <person name="Krizsan K."/>
            <person name="Kiss B."/>
            <person name="Hess J."/>
            <person name="Varga T."/>
            <person name="Slot J."/>
            <person name="Riley R."/>
            <person name="Boka B."/>
            <person name="Rigling D."/>
            <person name="Barry K."/>
            <person name="Lee J."/>
            <person name="Mihaltcheva S."/>
            <person name="LaButti K."/>
            <person name="Lipzen A."/>
            <person name="Waldron R."/>
            <person name="Moloney N.M."/>
            <person name="Sperisen C."/>
            <person name="Kredics L."/>
            <person name="Vagvoelgyi C."/>
            <person name="Patrignani A."/>
            <person name="Fitzpatrick D."/>
            <person name="Nagy I."/>
            <person name="Doyle S."/>
            <person name="Anderson J.B."/>
            <person name="Grigoriev I.V."/>
            <person name="Gueldener U."/>
            <person name="Muensterkoetter M."/>
            <person name="Nagy L.G."/>
        </authorList>
    </citation>
    <scope>NUCLEOTIDE SEQUENCE [LARGE SCALE GENOMIC DNA]</scope>
    <source>
        <strain evidence="2">28-4</strain>
    </source>
</reference>
<name>A0A2H3C7F7_9AGAR</name>
<evidence type="ECO:0000313" key="2">
    <source>
        <dbReference type="Proteomes" id="UP000218334"/>
    </source>
</evidence>